<name>A0ABT4YTW8_9VIBR</name>
<evidence type="ECO:0000313" key="2">
    <source>
        <dbReference type="EMBL" id="MDB1125017.1"/>
    </source>
</evidence>
<organism evidence="2 3">
    <name type="scientific">Vibrio algarum</name>
    <dbReference type="NCBI Taxonomy" id="3020714"/>
    <lineage>
        <taxon>Bacteria</taxon>
        <taxon>Pseudomonadati</taxon>
        <taxon>Pseudomonadota</taxon>
        <taxon>Gammaproteobacteria</taxon>
        <taxon>Vibrionales</taxon>
        <taxon>Vibrionaceae</taxon>
        <taxon>Vibrio</taxon>
    </lineage>
</organism>
<dbReference type="Proteomes" id="UP001210678">
    <property type="component" value="Unassembled WGS sequence"/>
</dbReference>
<dbReference type="PANTHER" id="PTHR37023:SF1">
    <property type="entry name" value="ISSOD25 TRANSPOSASE TNPA_ISSOD25"/>
    <property type="match status" value="1"/>
</dbReference>
<evidence type="ECO:0000259" key="1">
    <source>
        <dbReference type="Pfam" id="PF04986"/>
    </source>
</evidence>
<dbReference type="PANTHER" id="PTHR37023">
    <property type="entry name" value="TRANSPOSASE"/>
    <property type="match status" value="1"/>
</dbReference>
<dbReference type="EMBL" id="JAQLOI010000003">
    <property type="protein sequence ID" value="MDB1125017.1"/>
    <property type="molecule type" value="Genomic_DNA"/>
</dbReference>
<protein>
    <submittedName>
        <fullName evidence="2">Transposase</fullName>
    </submittedName>
</protein>
<keyword evidence="3" id="KW-1185">Reference proteome</keyword>
<evidence type="ECO:0000313" key="3">
    <source>
        <dbReference type="Proteomes" id="UP001210678"/>
    </source>
</evidence>
<proteinExistence type="predicted"/>
<dbReference type="Pfam" id="PF04986">
    <property type="entry name" value="Y2_Tnp"/>
    <property type="match status" value="1"/>
</dbReference>
<comment type="caution">
    <text evidence="2">The sequence shown here is derived from an EMBL/GenBank/DDBJ whole genome shotgun (WGS) entry which is preliminary data.</text>
</comment>
<dbReference type="RefSeq" id="WP_272138336.1">
    <property type="nucleotide sequence ID" value="NZ_JAQLOI010000003.1"/>
</dbReference>
<gene>
    <name evidence="2" type="ORF">PGX00_15780</name>
</gene>
<accession>A0ABT4YTW8</accession>
<sequence length="211" mass="24506">MVLHTWGRNLSQHTHIHCLLPSGVLTQDRQWQPTRKDSYLFPVKAMSVRFKKEMLRRINQSKDTHGNLLADAKEKAWVVYSKPVLQTTESVVGYLSRYCNRLGLNPSQLTHQEGGRINMNYKDYRTKRIQKMCCSVGELLRRLLLHVLPKGMMRTRYYGFMANAVGVKAIVQIRQNLNEQPVEKAEHAKERPCYPNCKSKVMVLISIKVRP</sequence>
<reference evidence="2 3" key="1">
    <citation type="submission" date="2023-01" db="EMBL/GenBank/DDBJ databases">
        <title>Vibrio sp. KJ40-1 sp.nov, isolated from marine algae.</title>
        <authorList>
            <person name="Butt M."/>
            <person name="Kim J.M.J."/>
            <person name="Jeon C.O.C."/>
        </authorList>
    </citation>
    <scope>NUCLEOTIDE SEQUENCE [LARGE SCALE GENOMIC DNA]</scope>
    <source>
        <strain evidence="2 3">KJ40-1</strain>
    </source>
</reference>
<feature type="domain" description="Transposase IS801/IS1294" evidence="1">
    <location>
        <begin position="1"/>
        <end position="163"/>
    </location>
</feature>
<dbReference type="InterPro" id="IPR007069">
    <property type="entry name" value="Transposase_32"/>
</dbReference>